<dbReference type="AlphaFoldDB" id="L1LGC7"/>
<sequence>MCIESLENVLNIESKFHKIGNGIAHDPSNSTKERLKWANFEVRRFTYKLGTVNKQLRKAKAKWNMMYNSFSVDKTVLLEVSKNKRDLCKKLEIFRRLRRNLLRYIKGLKCESDPKIPFIPPKYRSAKVPAYLYSEGVVGIPKKAYRKKPKDTSTVKSIEKANTIDKNDPKSIEKEVMRIIADAKGQAVYKNKLVDKSIVKYRGL</sequence>
<keyword evidence="2" id="KW-1185">Reference proteome</keyword>
<name>L1LGC7_THEEQ</name>
<dbReference type="OrthoDB" id="10554803at2759"/>
<organism evidence="1 2">
    <name type="scientific">Theileria equi strain WA</name>
    <dbReference type="NCBI Taxonomy" id="1537102"/>
    <lineage>
        <taxon>Eukaryota</taxon>
        <taxon>Sar</taxon>
        <taxon>Alveolata</taxon>
        <taxon>Apicomplexa</taxon>
        <taxon>Aconoidasida</taxon>
        <taxon>Piroplasmida</taxon>
        <taxon>Theileriidae</taxon>
        <taxon>Theileria</taxon>
    </lineage>
</organism>
<reference evidence="1 2" key="1">
    <citation type="journal article" date="2012" name="BMC Genomics">
        <title>Comparative genomic analysis and phylogenetic position of Theileria equi.</title>
        <authorList>
            <person name="Kappmeyer L.S."/>
            <person name="Thiagarajan M."/>
            <person name="Herndon D.R."/>
            <person name="Ramsay J.D."/>
            <person name="Caler E."/>
            <person name="Djikeng A."/>
            <person name="Gillespie J.J."/>
            <person name="Lau A.O."/>
            <person name="Roalson E.H."/>
            <person name="Silva J.C."/>
            <person name="Silva M.G."/>
            <person name="Suarez C.E."/>
            <person name="Ueti M.W."/>
            <person name="Nene V.M."/>
            <person name="Mealey R.H."/>
            <person name="Knowles D.P."/>
            <person name="Brayton K.A."/>
        </authorList>
    </citation>
    <scope>NUCLEOTIDE SEQUENCE [LARGE SCALE GENOMIC DNA]</scope>
    <source>
        <strain evidence="1 2">WA</strain>
    </source>
</reference>
<evidence type="ECO:0000313" key="2">
    <source>
        <dbReference type="Proteomes" id="UP000031512"/>
    </source>
</evidence>
<accession>L1LGC7</accession>
<protein>
    <submittedName>
        <fullName evidence="1">Uncharacterized protein</fullName>
    </submittedName>
</protein>
<dbReference type="RefSeq" id="XP_004833747.1">
    <property type="nucleotide sequence ID" value="XM_004833690.1"/>
</dbReference>
<dbReference type="GeneID" id="15807743"/>
<proteinExistence type="predicted"/>
<dbReference type="Proteomes" id="UP000031512">
    <property type="component" value="Unassembled WGS sequence"/>
</dbReference>
<comment type="caution">
    <text evidence="1">The sequence shown here is derived from an EMBL/GenBank/DDBJ whole genome shotgun (WGS) entry which is preliminary data.</text>
</comment>
<gene>
    <name evidence="1" type="ORF">BEWA_043360</name>
</gene>
<dbReference type="KEGG" id="beq:BEWA_043360"/>
<dbReference type="EMBL" id="ACOU01000002">
    <property type="protein sequence ID" value="EKX74295.1"/>
    <property type="molecule type" value="Genomic_DNA"/>
</dbReference>
<dbReference type="eggNOG" id="ENOG502TN56">
    <property type="taxonomic scope" value="Eukaryota"/>
</dbReference>
<evidence type="ECO:0000313" key="1">
    <source>
        <dbReference type="EMBL" id="EKX74295.1"/>
    </source>
</evidence>
<dbReference type="VEuPathDB" id="PiroplasmaDB:BEWA_043360"/>